<dbReference type="Proteomes" id="UP001234178">
    <property type="component" value="Unassembled WGS sequence"/>
</dbReference>
<proteinExistence type="predicted"/>
<evidence type="ECO:0000313" key="4">
    <source>
        <dbReference type="Proteomes" id="UP001234178"/>
    </source>
</evidence>
<dbReference type="Pfam" id="PF14529">
    <property type="entry name" value="Exo_endo_phos_2"/>
    <property type="match status" value="1"/>
</dbReference>
<feature type="compositionally biased region" description="Polar residues" evidence="1">
    <location>
        <begin position="67"/>
        <end position="81"/>
    </location>
</feature>
<comment type="caution">
    <text evidence="3">The sequence shown here is derived from an EMBL/GenBank/DDBJ whole genome shotgun (WGS) entry which is preliminary data.</text>
</comment>
<feature type="compositionally biased region" description="Polar residues" evidence="1">
    <location>
        <begin position="96"/>
        <end position="105"/>
    </location>
</feature>
<evidence type="ECO:0000259" key="2">
    <source>
        <dbReference type="Pfam" id="PF14529"/>
    </source>
</evidence>
<dbReference type="InterPro" id="IPR005135">
    <property type="entry name" value="Endo/exonuclease/phosphatase"/>
</dbReference>
<name>A0ABQ9ZJU8_9CRUS</name>
<dbReference type="PANTHER" id="PTHR33273:SF4">
    <property type="entry name" value="ENDONUCLEASE_EXONUCLEASE_PHOSPHATASE DOMAIN-CONTAINING PROTEIN"/>
    <property type="match status" value="1"/>
</dbReference>
<dbReference type="InterPro" id="IPR036691">
    <property type="entry name" value="Endo/exonu/phosph_ase_sf"/>
</dbReference>
<gene>
    <name evidence="3" type="ORF">OUZ56_025436</name>
</gene>
<evidence type="ECO:0000256" key="1">
    <source>
        <dbReference type="SAM" id="MobiDB-lite"/>
    </source>
</evidence>
<dbReference type="PANTHER" id="PTHR33273">
    <property type="entry name" value="DOMAIN-CONTAINING PROTEIN, PUTATIVE-RELATED"/>
    <property type="match status" value="1"/>
</dbReference>
<feature type="domain" description="Endonuclease/exonuclease/phosphatase" evidence="2">
    <location>
        <begin position="197"/>
        <end position="296"/>
    </location>
</feature>
<evidence type="ECO:0000313" key="3">
    <source>
        <dbReference type="EMBL" id="KAK4013202.1"/>
    </source>
</evidence>
<keyword evidence="4" id="KW-1185">Reference proteome</keyword>
<sequence length="379" mass="42280">MRHLRESKIPQMSKEIKSLAEDLLVTKEKIAKFNQRFDTLEKSQSVNANNKITLVRQAGTNDRQHDGTPQTKVSHPNNNPGASRGLPLNSKLPKQATRTPTSTETGEPHAQRPALTMGEFIDGRIHIQDMDAANMTKVALLSETNWNSGFAPKFKHHHILKKDRLNRLGGGVAILIRKTLHFTAIHLHTRDTTCVPKGDCETEDIGYILSRDNDFVVGGDFNGHHSLWETAANENKPGKSIHQALVNIDNACLITPTNLNPRIDLGIRESSTIDLTLTSSTLATSATTVSDHMPVITTLNASPSRSSSLFVTWMIDEDKWPSWNQYMDGLLVKHNFTAITDPETAFKTFMGSINKSNIKYFKKTDPTRQPESCKDPARR</sequence>
<organism evidence="3 4">
    <name type="scientific">Daphnia magna</name>
    <dbReference type="NCBI Taxonomy" id="35525"/>
    <lineage>
        <taxon>Eukaryota</taxon>
        <taxon>Metazoa</taxon>
        <taxon>Ecdysozoa</taxon>
        <taxon>Arthropoda</taxon>
        <taxon>Crustacea</taxon>
        <taxon>Branchiopoda</taxon>
        <taxon>Diplostraca</taxon>
        <taxon>Cladocera</taxon>
        <taxon>Anomopoda</taxon>
        <taxon>Daphniidae</taxon>
        <taxon>Daphnia</taxon>
    </lineage>
</organism>
<protein>
    <recommendedName>
        <fullName evidence="2">Endonuclease/exonuclease/phosphatase domain-containing protein</fullName>
    </recommendedName>
</protein>
<dbReference type="EMBL" id="JAOYFB010000004">
    <property type="protein sequence ID" value="KAK4013202.1"/>
    <property type="molecule type" value="Genomic_DNA"/>
</dbReference>
<feature type="region of interest" description="Disordered" evidence="1">
    <location>
        <begin position="55"/>
        <end position="112"/>
    </location>
</feature>
<accession>A0ABQ9ZJU8</accession>
<dbReference type="Gene3D" id="3.60.10.10">
    <property type="entry name" value="Endonuclease/exonuclease/phosphatase"/>
    <property type="match status" value="1"/>
</dbReference>
<reference evidence="3 4" key="1">
    <citation type="journal article" date="2023" name="Nucleic Acids Res.">
        <title>The hologenome of Daphnia magna reveals possible DNA methylation and microbiome-mediated evolution of the host genome.</title>
        <authorList>
            <person name="Chaturvedi A."/>
            <person name="Li X."/>
            <person name="Dhandapani V."/>
            <person name="Marshall H."/>
            <person name="Kissane S."/>
            <person name="Cuenca-Cambronero M."/>
            <person name="Asole G."/>
            <person name="Calvet F."/>
            <person name="Ruiz-Romero M."/>
            <person name="Marangio P."/>
            <person name="Guigo R."/>
            <person name="Rago D."/>
            <person name="Mirbahai L."/>
            <person name="Eastwood N."/>
            <person name="Colbourne J.K."/>
            <person name="Zhou J."/>
            <person name="Mallon E."/>
            <person name="Orsini L."/>
        </authorList>
    </citation>
    <scope>NUCLEOTIDE SEQUENCE [LARGE SCALE GENOMIC DNA]</scope>
    <source>
        <strain evidence="3">LRV0_1</strain>
    </source>
</reference>
<dbReference type="SUPFAM" id="SSF56219">
    <property type="entry name" value="DNase I-like"/>
    <property type="match status" value="1"/>
</dbReference>